<dbReference type="GO" id="GO:0016423">
    <property type="term" value="F:tRNA (guanine) methyltransferase activity"/>
    <property type="evidence" value="ECO:0007669"/>
    <property type="project" value="InterPro"/>
</dbReference>
<evidence type="ECO:0000259" key="3">
    <source>
        <dbReference type="Pfam" id="PF00588"/>
    </source>
</evidence>
<gene>
    <name evidence="4" type="ORF">CmeUKMEL1_00565</name>
</gene>
<reference evidence="4 5" key="1">
    <citation type="submission" date="2014-04" db="EMBL/GenBank/DDBJ databases">
        <title>Comparative Genomics of Cryptosporidium Species.</title>
        <authorList>
            <person name="Silva J.C."/>
            <person name="Su Q."/>
            <person name="Chalmers R."/>
            <person name="Chibucos M.C."/>
            <person name="Elwin K."/>
            <person name="Godinez A."/>
            <person name="Guo F."/>
            <person name="Huynh K."/>
            <person name="Orvis J."/>
            <person name="Ott S."/>
            <person name="Sadzewicz L."/>
            <person name="Sengamalay N."/>
            <person name="Shetty A."/>
            <person name="Sun M."/>
            <person name="Tallon L."/>
            <person name="Xiao L."/>
            <person name="Zhang H."/>
            <person name="Fraser C.M."/>
            <person name="Zhu G."/>
            <person name="Kissinger J."/>
            <person name="Widmer G."/>
        </authorList>
    </citation>
    <scope>NUCLEOTIDE SEQUENCE [LARGE SCALE GENOMIC DNA]</scope>
    <source>
        <strain evidence="4 5">UKMEL1</strain>
    </source>
</reference>
<evidence type="ECO:0000313" key="4">
    <source>
        <dbReference type="EMBL" id="POM82072.1"/>
    </source>
</evidence>
<dbReference type="PANTHER" id="PTHR12029">
    <property type="entry name" value="RNA METHYLTRANSFERASE"/>
    <property type="match status" value="1"/>
</dbReference>
<dbReference type="GO" id="GO:0030488">
    <property type="term" value="P:tRNA methylation"/>
    <property type="evidence" value="ECO:0007669"/>
    <property type="project" value="InterPro"/>
</dbReference>
<dbReference type="Proteomes" id="UP000236928">
    <property type="component" value="Unassembled WGS sequence"/>
</dbReference>
<comment type="caution">
    <text evidence="4">The sequence shown here is derived from an EMBL/GenBank/DDBJ whole genome shotgun (WGS) entry which is preliminary data.</text>
</comment>
<keyword evidence="1 4" id="KW-0489">Methyltransferase</keyword>
<keyword evidence="5" id="KW-1185">Reference proteome</keyword>
<dbReference type="InterPro" id="IPR029028">
    <property type="entry name" value="Alpha/beta_knot_MTases"/>
</dbReference>
<dbReference type="EMBL" id="JIBK01000002">
    <property type="protein sequence ID" value="POM82072.1"/>
    <property type="molecule type" value="Genomic_DNA"/>
</dbReference>
<accession>A0A2P4YWA5</accession>
<evidence type="ECO:0000313" key="5">
    <source>
        <dbReference type="Proteomes" id="UP000236928"/>
    </source>
</evidence>
<feature type="domain" description="tRNA/rRNA methyltransferase SpoU type" evidence="3">
    <location>
        <begin position="1655"/>
        <end position="1772"/>
    </location>
</feature>
<dbReference type="VEuPathDB" id="CryptoDB:CmeUKMEL1_00565"/>
<dbReference type="InterPro" id="IPR044748">
    <property type="entry name" value="Trm3/TARBP1_C"/>
</dbReference>
<dbReference type="OrthoDB" id="241340at2759"/>
<dbReference type="InterPro" id="IPR045330">
    <property type="entry name" value="TRM3/TARBP1"/>
</dbReference>
<protein>
    <submittedName>
        <fullName evidence="4">SpoU rRNA Methylase family protein</fullName>
    </submittedName>
</protein>
<dbReference type="CDD" id="cd18091">
    <property type="entry name" value="SpoU-like_TRM3-like"/>
    <property type="match status" value="1"/>
</dbReference>
<dbReference type="InterPro" id="IPR029026">
    <property type="entry name" value="tRNA_m1G_MTases_N"/>
</dbReference>
<keyword evidence="2" id="KW-0808">Transferase</keyword>
<organism evidence="4 5">
    <name type="scientific">Cryptosporidium meleagridis</name>
    <dbReference type="NCBI Taxonomy" id="93969"/>
    <lineage>
        <taxon>Eukaryota</taxon>
        <taxon>Sar</taxon>
        <taxon>Alveolata</taxon>
        <taxon>Apicomplexa</taxon>
        <taxon>Conoidasida</taxon>
        <taxon>Coccidia</taxon>
        <taxon>Eucoccidiorida</taxon>
        <taxon>Eimeriorina</taxon>
        <taxon>Cryptosporidiidae</taxon>
        <taxon>Cryptosporidium</taxon>
    </lineage>
</organism>
<dbReference type="SUPFAM" id="SSF75217">
    <property type="entry name" value="alpha/beta knot"/>
    <property type="match status" value="1"/>
</dbReference>
<dbReference type="InterPro" id="IPR001537">
    <property type="entry name" value="SpoU_MeTrfase"/>
</dbReference>
<sequence>MREQIQELVESLEEIGSDYSTLIGTLDVLLKVQYEKFTNKSILELYDVILRLVRETDYLKFQKKFLCYIYILKFISKRIKISLRELFLEDFIINFPKVKCKIIKDQINEIIFNVLCTNFSEFDLVINKWRSLFNGVYEDKFEFESLTELIFYICYKMQFEPEFNLPLNTIIYKIIQNFSEVYENDGSIFLINSFVSKLEYSQNLLFPLFINRDFMDQANKLIENMIKLFESNINIKVFVFTLRIPGLIECFVSNEYIFDYNKFTESLIQGITSKDYEIRKSTRFILEKLETLLIEKNFKNFNDTDKNLHLNNVKSFICILDCYENFSIHLLKTNWDKFEKLLFDFQNLEKEWWIDCLIEIGLNHENLNVRRFVAFNTINLAIRNPDNLPNWIKHDTFFNEYLKYIVSLLNNKISLQIEELFLKFIYCVLRAKIEWINDYLKYIACNIKAFTPIRVLIYPLTIGTRNNLYPFSDSMNKSEVTNVTKIESLFHNFNSFNIKTNISKDITNKYSFQQQKEFEESIIIPKELFTKVLDISIPIIKFVPILLRREVYSKWLEVILNYFFCNEFSTDELIKNLILFLGIIPEYLFSTDEIYAVIYNNIIKHKLVINSHFDPEILTLPKTWFNIFQLGVGFGRLKQIFGYFSDSSLIIKSHIVSVSSYYNCEEMYNLNSSMNNKIIEILEKMKILFENSDGNHFIDIDLLWLDIHLLSILKGDSYNFYLEKLWNWCILVISDIDTLLNKIKSNISSQISFAMILKCLIHLQKVGKYYSIQNIFDIVNNLLIINNKMLSNLLMKNQNLIIWDKARRTNFLYDIIDTHSINNDKYCIIQSSFLTFGFPENYSSKYNNNIKGNRLIQLFPSNYRDLFNLISQLKFQLVNIIISKNADKAFSLVNNDIYYYYINLKISTDNFSYEKGSLLDWFKQTTEILFYEIEHCGLDSFYIWLLMEQLLGFVCIENYYNFEENFISQLLNKIFELIIKNCDELIDNGFYRNNLLIILNSILTKKEYTRLFERYYLINKVANHFYSCIKLNNGNVRFFIFPLLDLIKNYIESCNEDIFEEFIKYSKNMNEINSESLSNIIIFANILVELIVFEEQGLIDGSKMRFQKCFIENNVGISEMIDIYRRCKIYEDNSSFVRHVTIIYLSNLIEDSTLKKNDLLIKFISITIILLTKKLEGAIPETVQDKLILTNIQINKTDLNISNYFLIDEAENSFKNAKKFPPLPNSNHHKFLINIWQSICCLMNILNLSEEQFVDYLIGFYFRHLQYLYNPDVRQYIDMFGCNIVVYFPKKCIEYIIEGLSNNMNNHTQVIYSYLCISSYLIHFLKDITPLPFNNSSETEIINDIFAFEGDLWIKVDAEFLDKYVSFFNLFVSYSISNSSLLRNVVIYTLYDAYNNNYVFEILQKSFESCNSSDTKNICLLEIDFKNAFNIEDTKAKIEIIRNSRYYTSNKLDTFKQIFLINLFILEESKYIKSLINSIFNNHDILKMIKNLSIVWTIWKPIKYCTVENIIPRDNLVEFTDQKESQNFFNFSTCLDSILSKLDGNTHIHETNFEKELLALQDKCETHILNSHLIFGDLRPSWSLYYLLKKVICKEMSGHYAQGNSEKEEEPNAIEIQTSHNYQLKFEPPHYDSLISSEPRSRRSDNRLLNRSGLIVIGSLVDKIPNIAGITRTCEVFRINELLLSSKKVMNDPIFRQISVTAEKWLPINELEPTKIREYVQKKRMEGYKIFGLEQTSSSISIKGCVFPEKSVLILGKEKEGIPSEIVSIVDHLNLYI</sequence>
<evidence type="ECO:0000256" key="1">
    <source>
        <dbReference type="ARBA" id="ARBA00022603"/>
    </source>
</evidence>
<proteinExistence type="predicted"/>
<dbReference type="Gene3D" id="3.40.1280.10">
    <property type="match status" value="1"/>
</dbReference>
<dbReference type="GO" id="GO:0003723">
    <property type="term" value="F:RNA binding"/>
    <property type="evidence" value="ECO:0007669"/>
    <property type="project" value="InterPro"/>
</dbReference>
<dbReference type="PANTHER" id="PTHR12029:SF11">
    <property type="entry name" value="METHYLTRANSFERASE TARBP1-RELATED"/>
    <property type="match status" value="1"/>
</dbReference>
<dbReference type="Pfam" id="PF00588">
    <property type="entry name" value="SpoU_methylase"/>
    <property type="match status" value="1"/>
</dbReference>
<name>A0A2P4YWA5_9CRYT</name>
<evidence type="ECO:0000256" key="2">
    <source>
        <dbReference type="ARBA" id="ARBA00022679"/>
    </source>
</evidence>